<dbReference type="InterPro" id="IPR028974">
    <property type="entry name" value="TSP_type-3_rpt"/>
</dbReference>
<sequence length="204" mass="22899">MRKLTFLLSLMLLAITLPTHAQDEYDYQSVPVALQSADLQDDDSDGVINARDLCPGTPLESELDNDGCGQYIKSSEKMQIRVLFANDSDEINPVFRKQIRDMASFLKEYPSTSIELQGYASKTGTSQHNFELSQRRAENVRNLLINFGITPERLRIVGFGDTQLAYQGSDEVSHAMNRRVTATVVGYKGNVKKEWTIFTALPKS</sequence>
<comment type="subcellular location">
    <subcellularLocation>
        <location evidence="1">Cell outer membrane</location>
    </subcellularLocation>
</comment>
<keyword evidence="5" id="KW-0732">Signal</keyword>
<dbReference type="CDD" id="cd07185">
    <property type="entry name" value="OmpA_C-like"/>
    <property type="match status" value="1"/>
</dbReference>
<dbReference type="PANTHER" id="PTHR30329">
    <property type="entry name" value="STATOR ELEMENT OF FLAGELLAR MOTOR COMPLEX"/>
    <property type="match status" value="1"/>
</dbReference>
<evidence type="ECO:0000256" key="1">
    <source>
        <dbReference type="ARBA" id="ARBA00004442"/>
    </source>
</evidence>
<dbReference type="GO" id="GO:0009279">
    <property type="term" value="C:cell outer membrane"/>
    <property type="evidence" value="ECO:0007669"/>
    <property type="project" value="UniProtKB-SubCell"/>
</dbReference>
<dbReference type="SUPFAM" id="SSF103088">
    <property type="entry name" value="OmpA-like"/>
    <property type="match status" value="1"/>
</dbReference>
<dbReference type="InterPro" id="IPR006664">
    <property type="entry name" value="OMP_bac"/>
</dbReference>
<dbReference type="Proteomes" id="UP000315115">
    <property type="component" value="Chromosome 1"/>
</dbReference>
<dbReference type="InterPro" id="IPR006665">
    <property type="entry name" value="OmpA-like"/>
</dbReference>
<proteinExistence type="predicted"/>
<evidence type="ECO:0000313" key="7">
    <source>
        <dbReference type="EMBL" id="BBL88786.1"/>
    </source>
</evidence>
<feature type="signal peptide" evidence="5">
    <location>
        <begin position="1"/>
        <end position="21"/>
    </location>
</feature>
<keyword evidence="2 4" id="KW-0472">Membrane</keyword>
<evidence type="ECO:0000256" key="3">
    <source>
        <dbReference type="ARBA" id="ARBA00023237"/>
    </source>
</evidence>
<evidence type="ECO:0000313" key="8">
    <source>
        <dbReference type="Proteomes" id="UP000315115"/>
    </source>
</evidence>
<feature type="chain" id="PRO_5021726134" evidence="5">
    <location>
        <begin position="22"/>
        <end position="204"/>
    </location>
</feature>
<organism evidence="7 8">
    <name type="scientific">Vibrio rotiferianus</name>
    <dbReference type="NCBI Taxonomy" id="190895"/>
    <lineage>
        <taxon>Bacteria</taxon>
        <taxon>Pseudomonadati</taxon>
        <taxon>Pseudomonadota</taxon>
        <taxon>Gammaproteobacteria</taxon>
        <taxon>Vibrionales</taxon>
        <taxon>Vibrionaceae</taxon>
        <taxon>Vibrio</taxon>
    </lineage>
</organism>
<evidence type="ECO:0000256" key="5">
    <source>
        <dbReference type="SAM" id="SignalP"/>
    </source>
</evidence>
<dbReference type="Pfam" id="PF00691">
    <property type="entry name" value="OmpA"/>
    <property type="match status" value="1"/>
</dbReference>
<protein>
    <submittedName>
        <fullName evidence="7">Outer membrane protein</fullName>
    </submittedName>
</protein>
<gene>
    <name evidence="7" type="ORF">VroAM7_14390</name>
</gene>
<accession>A0A510I8P8</accession>
<dbReference type="EMBL" id="AP019798">
    <property type="protein sequence ID" value="BBL88786.1"/>
    <property type="molecule type" value="Genomic_DNA"/>
</dbReference>
<reference evidence="8" key="1">
    <citation type="submission" date="2019-07" db="EMBL/GenBank/DDBJ databases">
        <title>Complete Genome Sequences of Vibrion rotiferianus strain AM7.</title>
        <authorList>
            <person name="Miyazaki K."/>
            <person name="Wiseschart A."/>
            <person name="Pootanakit K."/>
            <person name="Ishimori K."/>
            <person name="Kitahara K."/>
        </authorList>
    </citation>
    <scope>NUCLEOTIDE SEQUENCE [LARGE SCALE GENOMIC DNA]</scope>
    <source>
        <strain evidence="8">AM7</strain>
    </source>
</reference>
<evidence type="ECO:0000256" key="4">
    <source>
        <dbReference type="PROSITE-ProRule" id="PRU00473"/>
    </source>
</evidence>
<evidence type="ECO:0000256" key="2">
    <source>
        <dbReference type="ARBA" id="ARBA00023136"/>
    </source>
</evidence>
<dbReference type="InterPro" id="IPR036737">
    <property type="entry name" value="OmpA-like_sf"/>
</dbReference>
<dbReference type="AlphaFoldDB" id="A0A510I8P8"/>
<evidence type="ECO:0000259" key="6">
    <source>
        <dbReference type="PROSITE" id="PS51123"/>
    </source>
</evidence>
<dbReference type="PRINTS" id="PR01021">
    <property type="entry name" value="OMPADOMAIN"/>
</dbReference>
<dbReference type="RefSeq" id="WP_143692461.1">
    <property type="nucleotide sequence ID" value="NZ_AP019798.1"/>
</dbReference>
<name>A0A510I8P8_9VIBR</name>
<dbReference type="PANTHER" id="PTHR30329:SF21">
    <property type="entry name" value="LIPOPROTEIN YIAD-RELATED"/>
    <property type="match status" value="1"/>
</dbReference>
<feature type="domain" description="OmpA-like" evidence="6">
    <location>
        <begin position="71"/>
        <end position="188"/>
    </location>
</feature>
<dbReference type="InterPro" id="IPR050330">
    <property type="entry name" value="Bact_OuterMem_StrucFunc"/>
</dbReference>
<dbReference type="SUPFAM" id="SSF103647">
    <property type="entry name" value="TSP type-3 repeat"/>
    <property type="match status" value="1"/>
</dbReference>
<dbReference type="GO" id="GO:0005509">
    <property type="term" value="F:calcium ion binding"/>
    <property type="evidence" value="ECO:0007669"/>
    <property type="project" value="InterPro"/>
</dbReference>
<keyword evidence="3" id="KW-0998">Cell outer membrane</keyword>
<dbReference type="Gene3D" id="3.30.1330.60">
    <property type="entry name" value="OmpA-like domain"/>
    <property type="match status" value="1"/>
</dbReference>
<dbReference type="PROSITE" id="PS51123">
    <property type="entry name" value="OMPA_2"/>
    <property type="match status" value="1"/>
</dbReference>